<evidence type="ECO:0000256" key="1">
    <source>
        <dbReference type="ARBA" id="ARBA00022729"/>
    </source>
</evidence>
<protein>
    <submittedName>
        <fullName evidence="4">Phosphate ABC transporter substrate-binding protein, PhoT family (TC 3.A.1.7.1)</fullName>
    </submittedName>
</protein>
<sequence length="346" mass="38507">MSLLKMCLPIFIAISLITPSHARERIKIVGSSTVYPFAQVVTTVFSENSGYPHPDIVPTGTGGGLKTFCQGDGDEYPDIANASRRIQRSEYDLCQSNGIKDIIEVKIGYDGIVIANSTKVPNLQLSIRDLYLALARNVPAPTGEERLVINPYVNWHQINPNLPDQKIEVLGPPPTSGTRDAFSELALEKGCQQFAWIKAIKKRDKHKFQQICRTLRNDGYFVEAGERDNLVVKNLEVSPQATGIFGYNFLARDTDNLQGSLIEGTAPTVQTIASGDYPLSRALYIYVKKGRFGKVPGLEQYLLMFASETAWGPNGYLAKLGLVIMPEKERHRFRQVIERGTVLDFK</sequence>
<organism evidence="4 5">
    <name type="scientific">Desulfuromusa kysingii</name>
    <dbReference type="NCBI Taxonomy" id="37625"/>
    <lineage>
        <taxon>Bacteria</taxon>
        <taxon>Pseudomonadati</taxon>
        <taxon>Thermodesulfobacteriota</taxon>
        <taxon>Desulfuromonadia</taxon>
        <taxon>Desulfuromonadales</taxon>
        <taxon>Geopsychrobacteraceae</taxon>
        <taxon>Desulfuromusa</taxon>
    </lineage>
</organism>
<reference evidence="4 5" key="1">
    <citation type="submission" date="2016-10" db="EMBL/GenBank/DDBJ databases">
        <authorList>
            <person name="de Groot N.N."/>
        </authorList>
    </citation>
    <scope>NUCLEOTIDE SEQUENCE [LARGE SCALE GENOMIC DNA]</scope>
    <source>
        <strain evidence="4 5">DSM 7343</strain>
    </source>
</reference>
<evidence type="ECO:0000313" key="4">
    <source>
        <dbReference type="EMBL" id="SEA27805.1"/>
    </source>
</evidence>
<keyword evidence="1 2" id="KW-0732">Signal</keyword>
<dbReference type="AlphaFoldDB" id="A0A1H3ZW00"/>
<evidence type="ECO:0000256" key="2">
    <source>
        <dbReference type="SAM" id="SignalP"/>
    </source>
</evidence>
<evidence type="ECO:0000259" key="3">
    <source>
        <dbReference type="Pfam" id="PF12849"/>
    </source>
</evidence>
<feature type="domain" description="PBP" evidence="3">
    <location>
        <begin position="20"/>
        <end position="305"/>
    </location>
</feature>
<evidence type="ECO:0000313" key="5">
    <source>
        <dbReference type="Proteomes" id="UP000199409"/>
    </source>
</evidence>
<dbReference type="InterPro" id="IPR050811">
    <property type="entry name" value="Phosphate_ABC_transporter"/>
</dbReference>
<dbReference type="InterPro" id="IPR024370">
    <property type="entry name" value="PBP_domain"/>
</dbReference>
<gene>
    <name evidence="4" type="ORF">SAMN05660420_01698</name>
</gene>
<proteinExistence type="predicted"/>
<dbReference type="STRING" id="37625.SAMN05660420_01698"/>
<dbReference type="EMBL" id="FNQN01000004">
    <property type="protein sequence ID" value="SEA27805.1"/>
    <property type="molecule type" value="Genomic_DNA"/>
</dbReference>
<dbReference type="Pfam" id="PF12849">
    <property type="entry name" value="PBP_like_2"/>
    <property type="match status" value="1"/>
</dbReference>
<name>A0A1H3ZW00_9BACT</name>
<dbReference type="PANTHER" id="PTHR30570">
    <property type="entry name" value="PERIPLASMIC PHOSPHATE BINDING COMPONENT OF PHOSPHATE ABC TRANSPORTER"/>
    <property type="match status" value="1"/>
</dbReference>
<dbReference type="SUPFAM" id="SSF53850">
    <property type="entry name" value="Periplasmic binding protein-like II"/>
    <property type="match status" value="1"/>
</dbReference>
<keyword evidence="5" id="KW-1185">Reference proteome</keyword>
<dbReference type="Proteomes" id="UP000199409">
    <property type="component" value="Unassembled WGS sequence"/>
</dbReference>
<feature type="chain" id="PRO_5011690929" evidence="2">
    <location>
        <begin position="23"/>
        <end position="346"/>
    </location>
</feature>
<dbReference type="RefSeq" id="WP_092346741.1">
    <property type="nucleotide sequence ID" value="NZ_FNQN01000004.1"/>
</dbReference>
<feature type="signal peptide" evidence="2">
    <location>
        <begin position="1"/>
        <end position="22"/>
    </location>
</feature>
<dbReference type="PANTHER" id="PTHR30570:SF1">
    <property type="entry name" value="PHOSPHATE-BINDING PROTEIN PSTS"/>
    <property type="match status" value="1"/>
</dbReference>
<dbReference type="OrthoDB" id="9790048at2"/>
<dbReference type="Gene3D" id="3.40.190.10">
    <property type="entry name" value="Periplasmic binding protein-like II"/>
    <property type="match status" value="2"/>
</dbReference>
<accession>A0A1H3ZW00</accession>